<feature type="compositionally biased region" description="Polar residues" evidence="1">
    <location>
        <begin position="1"/>
        <end position="12"/>
    </location>
</feature>
<organism evidence="2 3">
    <name type="scientific">Strongylus vulgaris</name>
    <name type="common">Blood worm</name>
    <dbReference type="NCBI Taxonomy" id="40348"/>
    <lineage>
        <taxon>Eukaryota</taxon>
        <taxon>Metazoa</taxon>
        <taxon>Ecdysozoa</taxon>
        <taxon>Nematoda</taxon>
        <taxon>Chromadorea</taxon>
        <taxon>Rhabditida</taxon>
        <taxon>Rhabditina</taxon>
        <taxon>Rhabditomorpha</taxon>
        <taxon>Strongyloidea</taxon>
        <taxon>Strongylidae</taxon>
        <taxon>Strongylus</taxon>
    </lineage>
</organism>
<evidence type="ECO:0000313" key="2">
    <source>
        <dbReference type="EMBL" id="VDM68563.1"/>
    </source>
</evidence>
<accession>A0A3P7IL42</accession>
<sequence>MHTVETSLSHQKLSVDSHSKASQDTIDYAARTSSIHKSYTTTQPSSHLEGKTNSVHDFDLQPLDSTMSRLLKTISPINPEDYSLHISTEGDSKFVVSLKASKGLTETMPLSAFASTDKIFHSLSSDQYTIESHANFSSTLLVGGTTDAMKAEEDERKRMQTGAISRTGDSATSANITISTSTDLHTAALSTFQLSSDSISFIEGSEGKPEKELMSTEATAKGTQEADKLVHLLRRSFHESSLIQIHHQLMIT</sequence>
<dbReference type="AlphaFoldDB" id="A0A3P7IL42"/>
<evidence type="ECO:0000256" key="1">
    <source>
        <dbReference type="SAM" id="MobiDB-lite"/>
    </source>
</evidence>
<gene>
    <name evidence="2" type="ORF">SVUK_LOCUS3561</name>
</gene>
<name>A0A3P7IL42_STRVU</name>
<feature type="region of interest" description="Disordered" evidence="1">
    <location>
        <begin position="1"/>
        <end position="21"/>
    </location>
</feature>
<keyword evidence="3" id="KW-1185">Reference proteome</keyword>
<dbReference type="EMBL" id="UYYB01009220">
    <property type="protein sequence ID" value="VDM68563.1"/>
    <property type="molecule type" value="Genomic_DNA"/>
</dbReference>
<dbReference type="Proteomes" id="UP000270094">
    <property type="component" value="Unassembled WGS sequence"/>
</dbReference>
<reference evidence="2 3" key="1">
    <citation type="submission" date="2018-11" db="EMBL/GenBank/DDBJ databases">
        <authorList>
            <consortium name="Pathogen Informatics"/>
        </authorList>
    </citation>
    <scope>NUCLEOTIDE SEQUENCE [LARGE SCALE GENOMIC DNA]</scope>
</reference>
<proteinExistence type="predicted"/>
<protein>
    <submittedName>
        <fullName evidence="2">Uncharacterized protein</fullName>
    </submittedName>
</protein>
<evidence type="ECO:0000313" key="3">
    <source>
        <dbReference type="Proteomes" id="UP000270094"/>
    </source>
</evidence>